<dbReference type="SUPFAM" id="SSF51658">
    <property type="entry name" value="Xylose isomerase-like"/>
    <property type="match status" value="1"/>
</dbReference>
<dbReference type="InterPro" id="IPR050312">
    <property type="entry name" value="IolE/XylAMocC-like"/>
</dbReference>
<dbReference type="Gene3D" id="3.20.20.150">
    <property type="entry name" value="Divalent-metal-dependent TIM barrel enzymes"/>
    <property type="match status" value="1"/>
</dbReference>
<name>A0A9P5Q5R1_9AGAR</name>
<comment type="caution">
    <text evidence="2">The sequence shown here is derived from an EMBL/GenBank/DDBJ whole genome shotgun (WGS) entry which is preliminary data.</text>
</comment>
<dbReference type="InterPro" id="IPR036237">
    <property type="entry name" value="Xyl_isomerase-like_sf"/>
</dbReference>
<reference evidence="2" key="1">
    <citation type="submission" date="2020-11" db="EMBL/GenBank/DDBJ databases">
        <authorList>
            <consortium name="DOE Joint Genome Institute"/>
            <person name="Ahrendt S."/>
            <person name="Riley R."/>
            <person name="Andreopoulos W."/>
            <person name="Labutti K."/>
            <person name="Pangilinan J."/>
            <person name="Ruiz-Duenas F.J."/>
            <person name="Barrasa J.M."/>
            <person name="Sanchez-Garcia M."/>
            <person name="Camarero S."/>
            <person name="Miyauchi S."/>
            <person name="Serrano A."/>
            <person name="Linde D."/>
            <person name="Babiker R."/>
            <person name="Drula E."/>
            <person name="Ayuso-Fernandez I."/>
            <person name="Pacheco R."/>
            <person name="Padilla G."/>
            <person name="Ferreira P."/>
            <person name="Barriuso J."/>
            <person name="Kellner H."/>
            <person name="Castanera R."/>
            <person name="Alfaro M."/>
            <person name="Ramirez L."/>
            <person name="Pisabarro A.G."/>
            <person name="Kuo A."/>
            <person name="Tritt A."/>
            <person name="Lipzen A."/>
            <person name="He G."/>
            <person name="Yan M."/>
            <person name="Ng V."/>
            <person name="Cullen D."/>
            <person name="Martin F."/>
            <person name="Rosso M.-N."/>
            <person name="Henrissat B."/>
            <person name="Hibbett D."/>
            <person name="Martinez A.T."/>
            <person name="Grigoriev I.V."/>
        </authorList>
    </citation>
    <scope>NUCLEOTIDE SEQUENCE</scope>
    <source>
        <strain evidence="2">AH 40177</strain>
    </source>
</reference>
<dbReference type="EMBL" id="JADNRY010000010">
    <property type="protein sequence ID" value="KAF9075067.1"/>
    <property type="molecule type" value="Genomic_DNA"/>
</dbReference>
<gene>
    <name evidence="2" type="ORF">BDP27DRAFT_1257486</name>
</gene>
<dbReference type="PANTHER" id="PTHR12110:SF21">
    <property type="entry name" value="XYLOSE ISOMERASE-LIKE TIM BARREL DOMAIN-CONTAINING PROTEIN"/>
    <property type="match status" value="1"/>
</dbReference>
<keyword evidence="3" id="KW-1185">Reference proteome</keyword>
<organism evidence="2 3">
    <name type="scientific">Rhodocollybia butyracea</name>
    <dbReference type="NCBI Taxonomy" id="206335"/>
    <lineage>
        <taxon>Eukaryota</taxon>
        <taxon>Fungi</taxon>
        <taxon>Dikarya</taxon>
        <taxon>Basidiomycota</taxon>
        <taxon>Agaricomycotina</taxon>
        <taxon>Agaricomycetes</taxon>
        <taxon>Agaricomycetidae</taxon>
        <taxon>Agaricales</taxon>
        <taxon>Marasmiineae</taxon>
        <taxon>Omphalotaceae</taxon>
        <taxon>Rhodocollybia</taxon>
    </lineage>
</organism>
<keyword evidence="2" id="KW-0560">Oxidoreductase</keyword>
<accession>A0A9P5Q5R1</accession>
<dbReference type="AlphaFoldDB" id="A0A9P5Q5R1"/>
<evidence type="ECO:0000313" key="3">
    <source>
        <dbReference type="Proteomes" id="UP000772434"/>
    </source>
</evidence>
<feature type="domain" description="Xylose isomerase-like TIM barrel" evidence="1">
    <location>
        <begin position="28"/>
        <end position="343"/>
    </location>
</feature>
<dbReference type="Proteomes" id="UP000772434">
    <property type="component" value="Unassembled WGS sequence"/>
</dbReference>
<dbReference type="GO" id="GO:0051213">
    <property type="term" value="F:dioxygenase activity"/>
    <property type="evidence" value="ECO:0007669"/>
    <property type="project" value="UniProtKB-KW"/>
</dbReference>
<evidence type="ECO:0000259" key="1">
    <source>
        <dbReference type="Pfam" id="PF01261"/>
    </source>
</evidence>
<protein>
    <submittedName>
        <fullName evidence="2">4-hydroxyphenylpyruvate dioxygenase</fullName>
    </submittedName>
</protein>
<proteinExistence type="predicted"/>
<sequence length="356" mass="39877">MNPLSKLPIVIASMSLGRAAVHDLEPKLAAAQEAGFDGIEVFWEDLVYHAKNYVSSKQREDLSALELNEEAMVKSAEQCKALCDKHGLSVLVLQPFTNYDGLVDKEKHEMMIAKMGVFIKVAKALGTDMIQIPSQMDSAGTTGEIDKIIQDITEIGHLGLREDPPIRFAYEALSWGAHVNLWQQAWEVVDRVNLPNVGTVLDTYHILANVYGDPTRSSGQREAGPADLAMSLNEMSRAGPNLVKKIFYIQLSDAERLDPPLSPSHPFWDPEMKTRMMWSRNARLFPCEPELGGYLPVKDVAKVLFEDIGYRGTVSLEVFSRSMFEPGERVPEEHAQRGMKSWRNMLSELETKSESK</sequence>
<dbReference type="Pfam" id="PF01261">
    <property type="entry name" value="AP_endonuc_2"/>
    <property type="match status" value="1"/>
</dbReference>
<dbReference type="OrthoDB" id="5360893at2759"/>
<dbReference type="InterPro" id="IPR013022">
    <property type="entry name" value="Xyl_isomerase-like_TIM-brl"/>
</dbReference>
<evidence type="ECO:0000313" key="2">
    <source>
        <dbReference type="EMBL" id="KAF9075067.1"/>
    </source>
</evidence>
<keyword evidence="2" id="KW-0223">Dioxygenase</keyword>
<dbReference type="PANTHER" id="PTHR12110">
    <property type="entry name" value="HYDROXYPYRUVATE ISOMERASE"/>
    <property type="match status" value="1"/>
</dbReference>